<evidence type="ECO:0000256" key="1">
    <source>
        <dbReference type="SAM" id="MobiDB-lite"/>
    </source>
</evidence>
<name>A0AAW0C8K8_9AGAR</name>
<dbReference type="Gene3D" id="1.50.10.20">
    <property type="match status" value="1"/>
</dbReference>
<accession>A0AAW0C8K8</accession>
<keyword evidence="2" id="KW-0812">Transmembrane</keyword>
<gene>
    <name evidence="3" type="ORF">VNI00_012180</name>
</gene>
<feature type="region of interest" description="Disordered" evidence="1">
    <location>
        <begin position="395"/>
        <end position="441"/>
    </location>
</feature>
<feature type="region of interest" description="Disordered" evidence="1">
    <location>
        <begin position="518"/>
        <end position="547"/>
    </location>
</feature>
<dbReference type="EMBL" id="JAYKXP010000055">
    <property type="protein sequence ID" value="KAK7034773.1"/>
    <property type="molecule type" value="Genomic_DNA"/>
</dbReference>
<comment type="caution">
    <text evidence="3">The sequence shown here is derived from an EMBL/GenBank/DDBJ whole genome shotgun (WGS) entry which is preliminary data.</text>
</comment>
<feature type="transmembrane region" description="Helical" evidence="2">
    <location>
        <begin position="446"/>
        <end position="468"/>
    </location>
</feature>
<feature type="compositionally biased region" description="Basic and acidic residues" evidence="1">
    <location>
        <begin position="518"/>
        <end position="534"/>
    </location>
</feature>
<organism evidence="3 4">
    <name type="scientific">Paramarasmius palmivorus</name>
    <dbReference type="NCBI Taxonomy" id="297713"/>
    <lineage>
        <taxon>Eukaryota</taxon>
        <taxon>Fungi</taxon>
        <taxon>Dikarya</taxon>
        <taxon>Basidiomycota</taxon>
        <taxon>Agaricomycotina</taxon>
        <taxon>Agaricomycetes</taxon>
        <taxon>Agaricomycetidae</taxon>
        <taxon>Agaricales</taxon>
        <taxon>Marasmiineae</taxon>
        <taxon>Marasmiaceae</taxon>
        <taxon>Paramarasmius</taxon>
    </lineage>
</organism>
<dbReference type="AlphaFoldDB" id="A0AAW0C8K8"/>
<feature type="compositionally biased region" description="Polar residues" evidence="1">
    <location>
        <begin position="396"/>
        <end position="441"/>
    </location>
</feature>
<keyword evidence="2" id="KW-1133">Transmembrane helix</keyword>
<keyword evidence="2" id="KW-0472">Membrane</keyword>
<feature type="region of interest" description="Disordered" evidence="1">
    <location>
        <begin position="1"/>
        <end position="20"/>
    </location>
</feature>
<evidence type="ECO:0000256" key="2">
    <source>
        <dbReference type="SAM" id="Phobius"/>
    </source>
</evidence>
<sequence>MGLTGTARHHKEHQRRDTSSAALGLQESLVLGQDPAALLLSSMFFQVVLFLLLSLLGPLHLIAAQLLIPFKLEEVELDLDLPQFRAYQAYKEESFLNYAIQAWNWGRQFTVSDESITAGAIPIKSFALQRTCGDASLAGGTFEATYFAGRPLLGFANNNKIFFCRLQYFLNMVMLNAFNRLSASLYKSTFNETYLIAAKSTANFVRSQLYMGQGLIASTISGSAKDQCVLDRRAQGYNNGIAIQGISLFNAVTSSTEDNALIKDLIVGSSSKTEWNSGNGILTSTTTDSSGLYILNGMMQVYDSATDIDLRNYISSYVSTQYNAVIDNAAGSGDIYASSWAGPAAQVFYGPAQTPAISTLLAGIQLPTEHNLDTQTTTLSSSLSSIGTFSSFTTSMPSVQRTPSQLSTLTRSGSPLSHTFSPSLTSDTLPSASSAKPSTSEGATGLIVGGVLGGLGFVGIVAASIFLVRRWRHSKRLAVTRLVTVYPLAPWHRTSRGGKTNPVSPGVASQETFFSRQEIYRKRNTRTEEDHTSEEPPDYESHWSGQR</sequence>
<dbReference type="Proteomes" id="UP001383192">
    <property type="component" value="Unassembled WGS sequence"/>
</dbReference>
<keyword evidence="4" id="KW-1185">Reference proteome</keyword>
<protein>
    <submittedName>
        <fullName evidence="3">Uncharacterized protein</fullName>
    </submittedName>
</protein>
<evidence type="ECO:0000313" key="3">
    <source>
        <dbReference type="EMBL" id="KAK7034773.1"/>
    </source>
</evidence>
<evidence type="ECO:0000313" key="4">
    <source>
        <dbReference type="Proteomes" id="UP001383192"/>
    </source>
</evidence>
<feature type="transmembrane region" description="Helical" evidence="2">
    <location>
        <begin position="47"/>
        <end position="68"/>
    </location>
</feature>
<proteinExistence type="predicted"/>
<reference evidence="3 4" key="1">
    <citation type="submission" date="2024-01" db="EMBL/GenBank/DDBJ databases">
        <title>A draft genome for a cacao thread blight-causing isolate of Paramarasmius palmivorus.</title>
        <authorList>
            <person name="Baruah I.K."/>
            <person name="Bukari Y."/>
            <person name="Amoako-Attah I."/>
            <person name="Meinhardt L.W."/>
            <person name="Bailey B.A."/>
            <person name="Cohen S.P."/>
        </authorList>
    </citation>
    <scope>NUCLEOTIDE SEQUENCE [LARGE SCALE GENOMIC DNA]</scope>
    <source>
        <strain evidence="3 4">GH-12</strain>
    </source>
</reference>